<evidence type="ECO:0000313" key="1">
    <source>
        <dbReference type="EMBL" id="TBL80980.1"/>
    </source>
</evidence>
<dbReference type="RefSeq" id="WP_165452163.1">
    <property type="nucleotide sequence ID" value="NZ_SIRE01000003.1"/>
</dbReference>
<gene>
    <name evidence="1" type="ORF">EYB31_02445</name>
</gene>
<evidence type="ECO:0000313" key="2">
    <source>
        <dbReference type="Proteomes" id="UP000293142"/>
    </source>
</evidence>
<comment type="caution">
    <text evidence="1">The sequence shown here is derived from an EMBL/GenBank/DDBJ whole genome shotgun (WGS) entry which is preliminary data.</text>
</comment>
<reference evidence="1 2" key="1">
    <citation type="submission" date="2019-02" db="EMBL/GenBank/DDBJ databases">
        <title>Paenibacillus sp. nov., isolated from surface-sterilized tissue of Thalictrum simplex L.</title>
        <authorList>
            <person name="Tuo L."/>
        </authorList>
    </citation>
    <scope>NUCLEOTIDE SEQUENCE [LARGE SCALE GENOMIC DNA]</scope>
    <source>
        <strain evidence="1 2">N2SHLJ1</strain>
    </source>
</reference>
<dbReference type="AlphaFoldDB" id="A0A4Q9DY18"/>
<evidence type="ECO:0008006" key="3">
    <source>
        <dbReference type="Google" id="ProtNLM"/>
    </source>
</evidence>
<proteinExistence type="predicted"/>
<name>A0A4Q9DY18_9BACL</name>
<dbReference type="Proteomes" id="UP000293142">
    <property type="component" value="Unassembled WGS sequence"/>
</dbReference>
<protein>
    <recommendedName>
        <fullName evidence="3">Transcription initiation factor TFIID</fullName>
    </recommendedName>
</protein>
<dbReference type="EMBL" id="SIRE01000003">
    <property type="protein sequence ID" value="TBL80980.1"/>
    <property type="molecule type" value="Genomic_DNA"/>
</dbReference>
<accession>A0A4Q9DY18</accession>
<keyword evidence="2" id="KW-1185">Reference proteome</keyword>
<sequence>MRETITAFANEFAMKADDSQNAVDERTSINNPIVFLFLGDGATEALAVVQQLNKNRWMNSAGVVYLHIHSGSTITGDNIYSWRMDPPKEDKRMFRPALYRKFLTDESKLFELNVQLRRMNSRIAEYGQMYPSLQRVHTAVITCLDDPFNVLVPELTVMLKSVFSRSFRSVQTDLYVMQQENGEEEGYGYASSLGVGFLLEIDIFQRNDFSLVADLEVTQEGVKLSCVHKASPLFELVYLMSNRDEQGIVNKEGISYNYELISNLNMLKNQDSQKEFNSGNNPYNNQQFIQSLVVKDDGNRNSYVSAGYAQVRRPNKAIALTSLNHLFGHLMQHLEATSLIPEQDIMEKLGIHQTEMERKIRGRLPDRQQMIEDMYGIMHKEISYRELRQLTMQQAERELYGETALEFFQMVFNEVLNMIEGEQFKNSIYAHIHDHILKNPSYGSYSAYIWTDPDRKGGVVQTVRDWMNEVGKEVERIKEELFHLGQERVDLQSSPKFSLFGRFSNKSVVRSVTHQILGKIYSLRYDLLIQQMLHRMLKLYGVVLNSIHEQTRVHMDLLIDTQEMLLEMSLADMDETADYLGRNLNAYYAKVVEGIVKEWEQRWGKQFFFEDHFFGTITVLLEQGREALVQRLLEVAEQDLFSHASFHEEFEIELLKRANVNARPNVATLTPQELFRDLHMTLERKAAIRLDVYRTANKYRHEEKYLIGDVKSEFLQYVFSMEQKQSSSKIGIIDEKKRSGVEKLKIMGGFRLQDTMFFRNSVRLYRNYVKQGYEFHPVTVYYPNGFNLVTEEGEEAV</sequence>
<organism evidence="1 2">
    <name type="scientific">Paenibacillus thalictri</name>
    <dbReference type="NCBI Taxonomy" id="2527873"/>
    <lineage>
        <taxon>Bacteria</taxon>
        <taxon>Bacillati</taxon>
        <taxon>Bacillota</taxon>
        <taxon>Bacilli</taxon>
        <taxon>Bacillales</taxon>
        <taxon>Paenibacillaceae</taxon>
        <taxon>Paenibacillus</taxon>
    </lineage>
</organism>